<keyword evidence="4" id="KW-0676">Redox-active center</keyword>
<dbReference type="Pfam" id="PF00578">
    <property type="entry name" value="AhpC-TSA"/>
    <property type="match status" value="1"/>
</dbReference>
<dbReference type="GO" id="GO:0016209">
    <property type="term" value="F:antioxidant activity"/>
    <property type="evidence" value="ECO:0007669"/>
    <property type="project" value="InterPro"/>
</dbReference>
<dbReference type="PANTHER" id="PTHR42852">
    <property type="entry name" value="THIOL:DISULFIDE INTERCHANGE PROTEIN DSBE"/>
    <property type="match status" value="1"/>
</dbReference>
<name>A0A9W6GEL9_9BACT</name>
<dbReference type="GO" id="GO:0017004">
    <property type="term" value="P:cytochrome complex assembly"/>
    <property type="evidence" value="ECO:0007669"/>
    <property type="project" value="UniProtKB-KW"/>
</dbReference>
<dbReference type="Gene3D" id="3.40.30.10">
    <property type="entry name" value="Glutaredoxin"/>
    <property type="match status" value="1"/>
</dbReference>
<evidence type="ECO:0000313" key="8">
    <source>
        <dbReference type="Proteomes" id="UP001144297"/>
    </source>
</evidence>
<dbReference type="InterPro" id="IPR036249">
    <property type="entry name" value="Thioredoxin-like_sf"/>
</dbReference>
<evidence type="ECO:0000256" key="2">
    <source>
        <dbReference type="ARBA" id="ARBA00022748"/>
    </source>
</evidence>
<dbReference type="InterPro" id="IPR050553">
    <property type="entry name" value="Thioredoxin_ResA/DsbE_sf"/>
</dbReference>
<evidence type="ECO:0000256" key="1">
    <source>
        <dbReference type="ARBA" id="ARBA00004196"/>
    </source>
</evidence>
<reference evidence="7" key="1">
    <citation type="submission" date="2022-12" db="EMBL/GenBank/DDBJ databases">
        <title>Reference genome sequencing for broad-spectrum identification of bacterial and archaeal isolates by mass spectrometry.</title>
        <authorList>
            <person name="Sekiguchi Y."/>
            <person name="Tourlousse D.M."/>
        </authorList>
    </citation>
    <scope>NUCLEOTIDE SEQUENCE</scope>
    <source>
        <strain evidence="7">TSL-P1</strain>
    </source>
</reference>
<keyword evidence="2" id="KW-0201">Cytochrome c-type biogenesis</keyword>
<comment type="subcellular location">
    <subcellularLocation>
        <location evidence="1">Cell envelope</location>
    </subcellularLocation>
</comment>
<evidence type="ECO:0000256" key="5">
    <source>
        <dbReference type="SAM" id="SignalP"/>
    </source>
</evidence>
<feature type="domain" description="Thioredoxin" evidence="6">
    <location>
        <begin position="21"/>
        <end position="163"/>
    </location>
</feature>
<dbReference type="Proteomes" id="UP001144297">
    <property type="component" value="Unassembled WGS sequence"/>
</dbReference>
<dbReference type="GO" id="GO:0030313">
    <property type="term" value="C:cell envelope"/>
    <property type="evidence" value="ECO:0007669"/>
    <property type="project" value="UniProtKB-SubCell"/>
</dbReference>
<keyword evidence="3" id="KW-1015">Disulfide bond</keyword>
<dbReference type="GO" id="GO:0016491">
    <property type="term" value="F:oxidoreductase activity"/>
    <property type="evidence" value="ECO:0007669"/>
    <property type="project" value="InterPro"/>
</dbReference>
<dbReference type="InterPro" id="IPR013766">
    <property type="entry name" value="Thioredoxin_domain"/>
</dbReference>
<keyword evidence="5" id="KW-0732">Signal</keyword>
<evidence type="ECO:0000313" key="7">
    <source>
        <dbReference type="EMBL" id="GLI52720.1"/>
    </source>
</evidence>
<feature type="chain" id="PRO_5040806924" evidence="5">
    <location>
        <begin position="20"/>
        <end position="165"/>
    </location>
</feature>
<protein>
    <submittedName>
        <fullName evidence="7">Cytochrome c biogenesis protein</fullName>
    </submittedName>
</protein>
<dbReference type="InterPro" id="IPR000866">
    <property type="entry name" value="AhpC/TSA"/>
</dbReference>
<keyword evidence="8" id="KW-1185">Reference proteome</keyword>
<dbReference type="CDD" id="cd02966">
    <property type="entry name" value="TlpA_like_family"/>
    <property type="match status" value="1"/>
</dbReference>
<dbReference type="EMBL" id="BSDX01000001">
    <property type="protein sequence ID" value="GLI52720.1"/>
    <property type="molecule type" value="Genomic_DNA"/>
</dbReference>
<evidence type="ECO:0000256" key="3">
    <source>
        <dbReference type="ARBA" id="ARBA00023157"/>
    </source>
</evidence>
<gene>
    <name evidence="7" type="ORF">TISLANDTSLP1_04130</name>
</gene>
<dbReference type="PANTHER" id="PTHR42852:SF6">
    <property type="entry name" value="THIOL:DISULFIDE INTERCHANGE PROTEIN DSBE"/>
    <property type="match status" value="1"/>
</dbReference>
<evidence type="ECO:0000259" key="6">
    <source>
        <dbReference type="PROSITE" id="PS51352"/>
    </source>
</evidence>
<proteinExistence type="predicted"/>
<evidence type="ECO:0000256" key="4">
    <source>
        <dbReference type="ARBA" id="ARBA00023284"/>
    </source>
</evidence>
<dbReference type="SUPFAM" id="SSF52833">
    <property type="entry name" value="Thioredoxin-like"/>
    <property type="match status" value="1"/>
</dbReference>
<comment type="caution">
    <text evidence="7">The sequence shown here is derived from an EMBL/GenBank/DDBJ whole genome shotgun (WGS) entry which is preliminary data.</text>
</comment>
<dbReference type="PROSITE" id="PS51352">
    <property type="entry name" value="THIOREDOXIN_2"/>
    <property type="match status" value="1"/>
</dbReference>
<feature type="signal peptide" evidence="5">
    <location>
        <begin position="1"/>
        <end position="19"/>
    </location>
</feature>
<dbReference type="AlphaFoldDB" id="A0A9W6GEL9"/>
<sequence length="165" mass="19188">MKKFLIIVFILLIPQMGQSALKKGDFAPNFSLTAWNGENIEVYQLKGNGILIEFLSTKCFACDYVIPDINKLYGKFKKENIQIIGILFNDEIKEPQKLFEFAKDRGIQYPLFLCDVKIKKLYNIYGFPNFFILNREKKIVQIYRGITEDTFGLLSKDLEILLGRQ</sequence>
<accession>A0A9W6GEL9</accession>
<organism evidence="7 8">
    <name type="scientific">Thermodesulfovibrio yellowstonii</name>
    <dbReference type="NCBI Taxonomy" id="28262"/>
    <lineage>
        <taxon>Bacteria</taxon>
        <taxon>Pseudomonadati</taxon>
        <taxon>Nitrospirota</taxon>
        <taxon>Thermodesulfovibrionia</taxon>
        <taxon>Thermodesulfovibrionales</taxon>
        <taxon>Thermodesulfovibrionaceae</taxon>
        <taxon>Thermodesulfovibrio</taxon>
    </lineage>
</organism>